<feature type="compositionally biased region" description="Basic and acidic residues" evidence="20">
    <location>
        <begin position="1142"/>
        <end position="1154"/>
    </location>
</feature>
<keyword evidence="15" id="KW-0010">Activator</keyword>
<dbReference type="InterPro" id="IPR050603">
    <property type="entry name" value="MYST_HAT"/>
</dbReference>
<dbReference type="Gene3D" id="1.10.10.10">
    <property type="entry name" value="Winged helix-like DNA-binding domain superfamily/Winged helix DNA-binding domain"/>
    <property type="match status" value="2"/>
</dbReference>
<dbReference type="GeneID" id="8231185"/>
<protein>
    <recommendedName>
        <fullName evidence="3">histone acetyltransferase</fullName>
        <ecNumber evidence="3">2.3.1.48</ecNumber>
    </recommendedName>
</protein>
<proteinExistence type="inferred from homology"/>
<dbReference type="SUPFAM" id="SSF55729">
    <property type="entry name" value="Acyl-CoA N-acyltransferases (Nat)"/>
    <property type="match status" value="1"/>
</dbReference>
<dbReference type="Pfam" id="PF01853">
    <property type="entry name" value="MOZ_SAS"/>
    <property type="match status" value="1"/>
</dbReference>
<evidence type="ECO:0000256" key="18">
    <source>
        <dbReference type="PIRSR" id="PIRSR602717-51"/>
    </source>
</evidence>
<feature type="region of interest" description="Disordered" evidence="20">
    <location>
        <begin position="1102"/>
        <end position="1295"/>
    </location>
</feature>
<reference evidence="25" key="1">
    <citation type="submission" date="2007-04" db="EMBL/GenBank/DDBJ databases">
        <title>Annotation of Pediculus humanus corporis strain USDA.</title>
        <authorList>
            <person name="Kirkness E."/>
            <person name="Hannick L."/>
            <person name="Hass B."/>
            <person name="Bruggner R."/>
            <person name="Lawson D."/>
            <person name="Bidwell S."/>
            <person name="Joardar V."/>
            <person name="Caler E."/>
            <person name="Walenz B."/>
            <person name="Inman J."/>
            <person name="Schobel S."/>
            <person name="Galinsky K."/>
            <person name="Amedeo P."/>
            <person name="Strausberg R."/>
        </authorList>
    </citation>
    <scope>NUCLEOTIDE SEQUENCE</scope>
    <source>
        <strain evidence="25">USDA</strain>
    </source>
</reference>
<feature type="active site" description="Proton donor/acceptor" evidence="18">
    <location>
        <position position="835"/>
    </location>
</feature>
<dbReference type="PANTHER" id="PTHR10615:SF217">
    <property type="entry name" value="HISTONE ACETYLTRANSFERASE"/>
    <property type="match status" value="1"/>
</dbReference>
<dbReference type="InterPro" id="IPR002717">
    <property type="entry name" value="HAT_MYST-type"/>
</dbReference>
<dbReference type="PANTHER" id="PTHR10615">
    <property type="entry name" value="HISTONE ACETYLTRANSFERASE"/>
    <property type="match status" value="1"/>
</dbReference>
<keyword evidence="5" id="KW-1017">Isopeptide bond</keyword>
<dbReference type="GO" id="GO:0040029">
    <property type="term" value="P:epigenetic regulation of gene expression"/>
    <property type="evidence" value="ECO:0007669"/>
    <property type="project" value="UniProtKB-ARBA"/>
</dbReference>
<dbReference type="InterPro" id="IPR011011">
    <property type="entry name" value="Znf_FYVE_PHD"/>
</dbReference>
<dbReference type="InterPro" id="IPR036390">
    <property type="entry name" value="WH_DNA-bd_sf"/>
</dbReference>
<accession>E0VU52</accession>
<keyword evidence="13" id="KW-0156">Chromatin regulator</keyword>
<feature type="domain" description="H15" evidence="22">
    <location>
        <begin position="91"/>
        <end position="163"/>
    </location>
</feature>
<evidence type="ECO:0000256" key="14">
    <source>
        <dbReference type="ARBA" id="ARBA00022990"/>
    </source>
</evidence>
<dbReference type="PROSITE" id="PS51726">
    <property type="entry name" value="MYST_HAT"/>
    <property type="match status" value="1"/>
</dbReference>
<dbReference type="InterPro" id="IPR036388">
    <property type="entry name" value="WH-like_DNA-bd_sf"/>
</dbReference>
<feature type="compositionally biased region" description="Polar residues" evidence="20">
    <location>
        <begin position="1158"/>
        <end position="1173"/>
    </location>
</feature>
<feature type="region of interest" description="Disordered" evidence="20">
    <location>
        <begin position="1541"/>
        <end position="1729"/>
    </location>
</feature>
<dbReference type="SUPFAM" id="SSF46785">
    <property type="entry name" value="Winged helix' DNA-binding domain"/>
    <property type="match status" value="1"/>
</dbReference>
<comment type="catalytic activity">
    <reaction evidence="17">
        <text>L-lysyl-[protein] + acetyl-CoA = N(6)-acetyl-L-lysyl-[protein] + CoA + H(+)</text>
        <dbReference type="Rhea" id="RHEA:45948"/>
        <dbReference type="Rhea" id="RHEA-COMP:9752"/>
        <dbReference type="Rhea" id="RHEA-COMP:10731"/>
        <dbReference type="ChEBI" id="CHEBI:15378"/>
        <dbReference type="ChEBI" id="CHEBI:29969"/>
        <dbReference type="ChEBI" id="CHEBI:57287"/>
        <dbReference type="ChEBI" id="CHEBI:57288"/>
        <dbReference type="ChEBI" id="CHEBI:61930"/>
        <dbReference type="EC" id="2.3.1.48"/>
    </reaction>
</comment>
<feature type="compositionally biased region" description="Low complexity" evidence="20">
    <location>
        <begin position="1338"/>
        <end position="1400"/>
    </location>
</feature>
<dbReference type="PROSITE" id="PS50016">
    <property type="entry name" value="ZF_PHD_2"/>
    <property type="match status" value="1"/>
</dbReference>
<feature type="region of interest" description="Disordered" evidence="20">
    <location>
        <begin position="364"/>
        <end position="384"/>
    </location>
</feature>
<evidence type="ECO:0000256" key="5">
    <source>
        <dbReference type="ARBA" id="ARBA00022499"/>
    </source>
</evidence>
<dbReference type="GO" id="GO:0006334">
    <property type="term" value="P:nucleosome assembly"/>
    <property type="evidence" value="ECO:0007669"/>
    <property type="project" value="InterPro"/>
</dbReference>
<feature type="domain" description="MYST-type HAT" evidence="23">
    <location>
        <begin position="659"/>
        <end position="955"/>
    </location>
</feature>
<dbReference type="CDD" id="cd04301">
    <property type="entry name" value="NAT_SF"/>
    <property type="match status" value="1"/>
</dbReference>
<feature type="compositionally biased region" description="Basic residues" evidence="20">
    <location>
        <begin position="364"/>
        <end position="373"/>
    </location>
</feature>
<evidence type="ECO:0000256" key="20">
    <source>
        <dbReference type="SAM" id="MobiDB-lite"/>
    </source>
</evidence>
<dbReference type="EC" id="2.3.1.48" evidence="3"/>
<dbReference type="Gene3D" id="3.30.60.60">
    <property type="entry name" value="N-acetyl transferase-like"/>
    <property type="match status" value="1"/>
</dbReference>
<dbReference type="RefSeq" id="XP_002429646.1">
    <property type="nucleotide sequence ID" value="XM_002429601.1"/>
</dbReference>
<dbReference type="InterPro" id="IPR013083">
    <property type="entry name" value="Znf_RING/FYVE/PHD"/>
</dbReference>
<feature type="compositionally biased region" description="Low complexity" evidence="20">
    <location>
        <begin position="993"/>
        <end position="1002"/>
    </location>
</feature>
<dbReference type="FunFam" id="3.30.60.60:FF:000001">
    <property type="entry name" value="Histone acetyltransferase"/>
    <property type="match status" value="1"/>
</dbReference>
<organism>
    <name type="scientific">Pediculus humanus subsp. corporis</name>
    <name type="common">Body louse</name>
    <dbReference type="NCBI Taxonomy" id="121224"/>
    <lineage>
        <taxon>Eukaryota</taxon>
        <taxon>Metazoa</taxon>
        <taxon>Ecdysozoa</taxon>
        <taxon>Arthropoda</taxon>
        <taxon>Hexapoda</taxon>
        <taxon>Insecta</taxon>
        <taxon>Pterygota</taxon>
        <taxon>Neoptera</taxon>
        <taxon>Paraneoptera</taxon>
        <taxon>Psocodea</taxon>
        <taxon>Troctomorpha</taxon>
        <taxon>Phthiraptera</taxon>
        <taxon>Anoplura</taxon>
        <taxon>Pediculidae</taxon>
        <taxon>Pediculus</taxon>
    </lineage>
</organism>
<feature type="compositionally biased region" description="Polar residues" evidence="20">
    <location>
        <begin position="1703"/>
        <end position="1718"/>
    </location>
</feature>
<evidence type="ECO:0000256" key="17">
    <source>
        <dbReference type="ARBA" id="ARBA00048017"/>
    </source>
</evidence>
<keyword evidence="27" id="KW-1185">Reference proteome</keyword>
<feature type="compositionally biased region" description="Basic and acidic residues" evidence="20">
    <location>
        <begin position="1574"/>
        <end position="1631"/>
    </location>
</feature>
<evidence type="ECO:0000256" key="3">
    <source>
        <dbReference type="ARBA" id="ARBA00013184"/>
    </source>
</evidence>
<dbReference type="VEuPathDB" id="VectorBase:PHUM446200"/>
<dbReference type="EMBL" id="AAZO01005449">
    <property type="status" value="NOT_ANNOTATED_CDS"/>
    <property type="molecule type" value="Genomic_DNA"/>
</dbReference>
<name>E0VU52_PEDHC</name>
<reference evidence="25" key="2">
    <citation type="submission" date="2007-04" db="EMBL/GenBank/DDBJ databases">
        <title>The genome of the human body louse.</title>
        <authorList>
            <consortium name="The Human Body Louse Genome Consortium"/>
            <person name="Kirkness E."/>
            <person name="Walenz B."/>
            <person name="Hass B."/>
            <person name="Bruggner R."/>
            <person name="Strausberg R."/>
        </authorList>
    </citation>
    <scope>NUCLEOTIDE SEQUENCE</scope>
    <source>
        <strain evidence="25">USDA</strain>
    </source>
</reference>
<evidence type="ECO:0000256" key="16">
    <source>
        <dbReference type="ARBA" id="ARBA00023242"/>
    </source>
</evidence>
<dbReference type="EMBL" id="DS235780">
    <property type="protein sequence ID" value="EEB16908.1"/>
    <property type="molecule type" value="Genomic_DNA"/>
</dbReference>
<evidence type="ECO:0000259" key="24">
    <source>
        <dbReference type="PROSITE" id="PS52014"/>
    </source>
</evidence>
<dbReference type="HOGENOM" id="CLU_231220_0_0_1"/>
<comment type="subcellular location">
    <subcellularLocation>
        <location evidence="1">Nucleus</location>
    </subcellularLocation>
</comment>
<dbReference type="InterPro" id="IPR001965">
    <property type="entry name" value="Znf_PHD"/>
</dbReference>
<keyword evidence="25" id="KW-0012">Acyltransferase</keyword>
<evidence type="ECO:0000259" key="21">
    <source>
        <dbReference type="PROSITE" id="PS50016"/>
    </source>
</evidence>
<dbReference type="GO" id="GO:0006357">
    <property type="term" value="P:regulation of transcription by RNA polymerase II"/>
    <property type="evidence" value="ECO:0007669"/>
    <property type="project" value="TreeGrafter"/>
</dbReference>
<feature type="compositionally biased region" description="Polar residues" evidence="20">
    <location>
        <begin position="2069"/>
        <end position="2090"/>
    </location>
</feature>
<feature type="compositionally biased region" description="Basic and acidic residues" evidence="20">
    <location>
        <begin position="1429"/>
        <end position="1472"/>
    </location>
</feature>
<sequence>MGDVELEGVDLQTWGKWMLEAIKKIRSQKQRPSAERIIHAIRQHHNFHEDVIAEALDQSVKQGIVLKVFNKGQSTYKDPEGVPVRQLNLAKCSDLSRIVVKAARELGERDGSSLKSIERHIQLTYEVDVPPNMDLSSVLRLSTKRAIARGQLVKRGNNFKPVEEVGSGTSRKKMEVCKVDQKPSNANTSFTKSSSALPICGECLGTSAKNRLGKEEPLSSCSKCGTSIHLSCSPGGFGNEFALQLKKGGQWVCEECSTCKGCGRSNDQTCLLCCNECNAAYHWSCLDPLADRRPKRPWRCRQCIQNQLKADTKSKKLRAAESVKNKYSKVRGESRNQRFSENSKSYQVLKMSSLEKSIRQRLTKQARLKRRRTKSSDFDSSSCGYGKDEDSLWFDPGRQLEEKSDKISKEKQKFFRHSAFNKGSKNKLTTDLTDENKSKAKEQAWGFAAAAAGGIATGPFSLSVRDSGSSNDTAQPCTSTNDSYEKYKSGFGRLKGLFDGLSHLFAAPSHARMRPGTFSNYGLSKRKPKNPDGKTLETDKEMITIDKNLSPSMTPSRLFKTAVSSKQHEQERRRIISGDLFNAGTRMEEIKMKKRHIIAEATATQQHHRGTNSGSNDITDAVLQKASLPPGVTPKDVELFKETRERSNSVRSNNSFSLDSDRCPAAIEFGKYVIETWYSSPFPQEYARLPKLFLCEFCLKYTKSKGVLERHQDKCTWRHPPATEIYRCNDLSVFEVDGNVNKIYCQNLCLLAKLFLDHKTLYYDVEPFLFYVLTKNDEKGCHLVGYFSKEKHCAQKYNVSCIMTMPQYQRQGYGRFLIHFSYLLSKEEGQPGTPEKPLSDLGRVSYHAYWKSVILEYLAAHRDVGKDNMQVTIDAISKETGMYGHDIAATLQMMDMICLIKVSEPAANCNPWASASEKSKLALCVDWNLVKEHAEKAAKSKTRIRIDPDCLRWKPLMTQIPNPYQDAEENLQSNESAEDVIGEKNGESEKNEPSSSSFESPSVKTSKKGKKQTYDSSFETPLSTDEPLFKREKRKRKISEAPGDVTPAKQEKSINSSKRRILSVSSKIKGLEEESKKTELLNPDNLQNRVIEDQEQILKSVKKASKNRRINYSSESSSFQNKLKSNNKEDEEVNLKRVSRSHSKESKNQEEKAVVGKNSGTKTGESVDSTPKVLSSRSKKKFRGKSKKSKKNWQKHKKEIKMPELKPEIQSTLKRRDSIHLAPSLSPAPEKNDAAAAAAAEDVVKEKKDDVRSSSRLRKSILPNSKKSVRCRKKQINYAVPATQKTSMSEDSDESNLPLAVSMLQTTDKHNDLPDQKGSDSSQNVEENVSCDKKGIGNKNTANNKNSTNTSKNESNNSSNNNNSINNNNYGNSTDGSNNSDCNSNNNNNNNNNSNNNNNNNICNKDLIKDELKMEEIADKEVEKILEPLLEKGSSDKEAEETSRGTNECKEVSVEDEENSKLHNKEQSDSRVSDQVAVLSSEKTLFADSKEKDTPHTRNELIECEENLEQQNKSGYSETKEVLVVTVNRCVENSDLKFFKAENESQDKQLNNVNTVKNCEVDQGKTVSVNDEGTESKETDVKKTEDANHQAEECQKSERFDSKRHNKDESEVESNREEQKKIHRNEPKSISDFELGDQCLKDSSQLCKDDRNVDKIEENENAKTSVETKDEKFENDKKANNKNSPNVVIVDDQERDKNLGKAENSNDSSQWSQCSTQTRVEDEKPKSCEVVEVSTTPPCIKRTPPTPSQPDIPSMGVYTPDSTTNSVHSLHGYGQCDLDVSQLGLESPTSISSNDLNPESVRPPSVVSHPAPHHQTFECSQQVVGHQHLSVPASSPQHQHAIQMAQYMQAHLHHQTKPTKHRGRSSQQQPKQQPSAQHRGNSPHQRRPPSPLLQPPQQQNRTSSPASGHQQQQMTNEQQLQLHNQMMQQAGYSHHHAPIQHHHTPHNIISQANYMGMSQASSYVSVPMTTVIQHHMAQQSAALGHQRCTVSTPTNFYIQTHNPTPASSSTQTPSCSLAKLQQLTNGLEMIPPSCSNVTPPPACSTVTPPPLQPHHVHGTMTPPPPTRQLEIQQQSARSLATPPASSQVTGTPSVHQMQAASARVSPNVPALNPNLVAQYGGLNGYRVAAQQGSPVTGYIANSAGFMNQPPQMPVQMGVMNMQSQYQDQALQRAQQSPMYTTYGYINSSLMQPLNGSMRR</sequence>
<evidence type="ECO:0000256" key="9">
    <source>
        <dbReference type="ARBA" id="ARBA00022737"/>
    </source>
</evidence>
<dbReference type="SMART" id="SM00249">
    <property type="entry name" value="PHD"/>
    <property type="match status" value="2"/>
</dbReference>
<dbReference type="GO" id="GO:0003712">
    <property type="term" value="F:transcription coregulator activity"/>
    <property type="evidence" value="ECO:0007669"/>
    <property type="project" value="TreeGrafter"/>
</dbReference>
<feature type="region of interest" description="Disordered" evidence="20">
    <location>
        <begin position="1429"/>
        <end position="1476"/>
    </location>
</feature>
<dbReference type="GO" id="GO:0008270">
    <property type="term" value="F:zinc ion binding"/>
    <property type="evidence" value="ECO:0007669"/>
    <property type="project" value="UniProtKB-KW"/>
</dbReference>
<dbReference type="PROSITE" id="PS52014">
    <property type="entry name" value="SAMD1_WH"/>
    <property type="match status" value="1"/>
</dbReference>
<keyword evidence="14" id="KW-0007">Acetylation</keyword>
<dbReference type="Pfam" id="PF00628">
    <property type="entry name" value="PHD"/>
    <property type="match status" value="1"/>
</dbReference>
<keyword evidence="12" id="KW-0832">Ubl conjugation</keyword>
<feature type="domain" description="PHD-type" evidence="21">
    <location>
        <begin position="256"/>
        <end position="306"/>
    </location>
</feature>
<dbReference type="GO" id="GO:0005634">
    <property type="term" value="C:nucleus"/>
    <property type="evidence" value="ECO:0007669"/>
    <property type="project" value="UniProtKB-SubCell"/>
</dbReference>
<evidence type="ECO:0000256" key="8">
    <source>
        <dbReference type="ARBA" id="ARBA00022723"/>
    </source>
</evidence>
<dbReference type="GO" id="GO:0003682">
    <property type="term" value="F:chromatin binding"/>
    <property type="evidence" value="ECO:0007669"/>
    <property type="project" value="TreeGrafter"/>
</dbReference>
<feature type="region of interest" description="Disordered" evidence="20">
    <location>
        <begin position="1852"/>
        <end position="1917"/>
    </location>
</feature>
<evidence type="ECO:0000313" key="26">
    <source>
        <dbReference type="EnsemblMetazoa" id="PHUM446200-PA"/>
    </source>
</evidence>
<gene>
    <name evidence="26" type="primary">8231185</name>
    <name evidence="25" type="ORF">Phum_PHUM446200</name>
</gene>
<dbReference type="OMA" id="KRHEHER"/>
<evidence type="ECO:0000256" key="2">
    <source>
        <dbReference type="ARBA" id="ARBA00010107"/>
    </source>
</evidence>
<feature type="domain" description="SAMD1-like winged helix (WH)" evidence="24">
    <location>
        <begin position="6"/>
        <end position="82"/>
    </location>
</feature>
<dbReference type="CTD" id="8231185"/>
<evidence type="ECO:0000259" key="23">
    <source>
        <dbReference type="PROSITE" id="PS51726"/>
    </source>
</evidence>
<evidence type="ECO:0000256" key="1">
    <source>
        <dbReference type="ARBA" id="ARBA00004123"/>
    </source>
</evidence>
<dbReference type="GO" id="GO:0000786">
    <property type="term" value="C:nucleosome"/>
    <property type="evidence" value="ECO:0007669"/>
    <property type="project" value="InterPro"/>
</dbReference>
<dbReference type="SMART" id="SM00526">
    <property type="entry name" value="H15"/>
    <property type="match status" value="1"/>
</dbReference>
<feature type="compositionally biased region" description="Basic residues" evidence="20">
    <location>
        <begin position="1177"/>
        <end position="1199"/>
    </location>
</feature>
<feature type="compositionally biased region" description="Polar residues" evidence="20">
    <location>
        <begin position="1548"/>
        <end position="1557"/>
    </location>
</feature>
<keyword evidence="9" id="KW-0677">Repeat</keyword>
<dbReference type="Proteomes" id="UP000009046">
    <property type="component" value="Unassembled WGS sequence"/>
</dbReference>
<evidence type="ECO:0000313" key="25">
    <source>
        <dbReference type="EMBL" id="EEB16908.1"/>
    </source>
</evidence>
<dbReference type="FunCoup" id="E0VU52">
    <property type="interactions" value="12"/>
</dbReference>
<reference evidence="26" key="3">
    <citation type="submission" date="2021-02" db="UniProtKB">
        <authorList>
            <consortium name="EnsemblMetazoa"/>
        </authorList>
    </citation>
    <scope>IDENTIFICATION</scope>
    <source>
        <strain evidence="26">USDA</strain>
    </source>
</reference>
<feature type="compositionally biased region" description="Polar residues" evidence="20">
    <location>
        <begin position="1014"/>
        <end position="1023"/>
    </location>
</feature>
<dbReference type="OrthoDB" id="787137at2759"/>
<evidence type="ECO:0000256" key="15">
    <source>
        <dbReference type="ARBA" id="ARBA00023159"/>
    </source>
</evidence>
<evidence type="ECO:0000259" key="22">
    <source>
        <dbReference type="PROSITE" id="PS51504"/>
    </source>
</evidence>
<feature type="region of interest" description="Disordered" evidence="20">
    <location>
        <begin position="322"/>
        <end position="342"/>
    </location>
</feature>
<evidence type="ECO:0000256" key="4">
    <source>
        <dbReference type="ARBA" id="ARBA00022491"/>
    </source>
</evidence>
<keyword evidence="11" id="KW-0862">Zinc</keyword>
<dbReference type="SUPFAM" id="SSF57903">
    <property type="entry name" value="FYVE/PHD zinc finger"/>
    <property type="match status" value="1"/>
</dbReference>
<feature type="compositionally biased region" description="Basic and acidic residues" evidence="20">
    <location>
        <begin position="1719"/>
        <end position="1729"/>
    </location>
</feature>
<evidence type="ECO:0000256" key="12">
    <source>
        <dbReference type="ARBA" id="ARBA00022843"/>
    </source>
</evidence>
<feature type="region of interest" description="Disordered" evidence="20">
    <location>
        <begin position="2052"/>
        <end position="2090"/>
    </location>
</feature>
<feature type="compositionally biased region" description="Basic and acidic residues" evidence="20">
    <location>
        <begin position="1309"/>
        <end position="1318"/>
    </location>
</feature>
<feature type="region of interest" description="Disordered" evidence="20">
    <location>
        <begin position="968"/>
        <end position="1060"/>
    </location>
</feature>
<feature type="compositionally biased region" description="Basic and acidic residues" evidence="20">
    <location>
        <begin position="322"/>
        <end position="338"/>
    </location>
</feature>
<evidence type="ECO:0000313" key="27">
    <source>
        <dbReference type="Proteomes" id="UP000009046"/>
    </source>
</evidence>
<feature type="compositionally biased region" description="Low complexity" evidence="20">
    <location>
        <begin position="1865"/>
        <end position="1877"/>
    </location>
</feature>
<feature type="compositionally biased region" description="Basic residues" evidence="20">
    <location>
        <begin position="1852"/>
        <end position="1864"/>
    </location>
</feature>
<dbReference type="EnsemblMetazoa" id="PHUM446200-RA">
    <property type="protein sequence ID" value="PHUM446200-PA"/>
    <property type="gene ID" value="PHUM446200"/>
</dbReference>
<evidence type="ECO:0000256" key="19">
    <source>
        <dbReference type="PROSITE-ProRule" id="PRU00146"/>
    </source>
</evidence>
<dbReference type="InterPro" id="IPR016181">
    <property type="entry name" value="Acyl_CoA_acyltransferase"/>
</dbReference>
<dbReference type="STRING" id="121224.E0VU52"/>
<evidence type="ECO:0000256" key="10">
    <source>
        <dbReference type="ARBA" id="ARBA00022771"/>
    </source>
</evidence>
<keyword evidence="8" id="KW-0479">Metal-binding</keyword>
<evidence type="ECO:0000256" key="13">
    <source>
        <dbReference type="ARBA" id="ARBA00022853"/>
    </source>
</evidence>
<dbReference type="GO" id="GO:0010484">
    <property type="term" value="F:histone H3 acetyltransferase activity"/>
    <property type="evidence" value="ECO:0007669"/>
    <property type="project" value="TreeGrafter"/>
</dbReference>
<dbReference type="InParanoid" id="E0VU52"/>
<evidence type="ECO:0000256" key="6">
    <source>
        <dbReference type="ARBA" id="ARBA00022553"/>
    </source>
</evidence>
<dbReference type="InterPro" id="IPR019787">
    <property type="entry name" value="Znf_PHD-finger"/>
</dbReference>
<dbReference type="GO" id="GO:0003677">
    <property type="term" value="F:DNA binding"/>
    <property type="evidence" value="ECO:0007669"/>
    <property type="project" value="InterPro"/>
</dbReference>
<dbReference type="Pfam" id="PF17772">
    <property type="entry name" value="zf-MYST"/>
    <property type="match status" value="1"/>
</dbReference>
<dbReference type="PROSITE" id="PS51504">
    <property type="entry name" value="H15"/>
    <property type="match status" value="1"/>
</dbReference>
<dbReference type="KEGG" id="phu:Phum_PHUM446200"/>
<dbReference type="Gene3D" id="3.40.630.30">
    <property type="match status" value="1"/>
</dbReference>
<feature type="compositionally biased region" description="Basic and acidic residues" evidence="20">
    <location>
        <begin position="1647"/>
        <end position="1679"/>
    </location>
</feature>
<feature type="compositionally biased region" description="Basic and acidic residues" evidence="20">
    <location>
        <begin position="1242"/>
        <end position="1253"/>
    </location>
</feature>
<feature type="compositionally biased region" description="Polar residues" evidence="20">
    <location>
        <begin position="1787"/>
        <end position="1797"/>
    </location>
</feature>
<dbReference type="Pfam" id="PF21524">
    <property type="entry name" value="SAMD1_WH"/>
    <property type="match status" value="1"/>
</dbReference>
<comment type="similarity">
    <text evidence="2">Belongs to the MYST (SAS/MOZ) family.</text>
</comment>
<feature type="compositionally biased region" description="Basic and acidic residues" evidence="20">
    <location>
        <begin position="981"/>
        <end position="992"/>
    </location>
</feature>
<keyword evidence="6" id="KW-0597">Phosphoprotein</keyword>
<feature type="region of interest" description="Disordered" evidence="20">
    <location>
        <begin position="1785"/>
        <end position="1813"/>
    </location>
</feature>
<feature type="region of interest" description="Disordered" evidence="20">
    <location>
        <begin position="1309"/>
        <end position="1400"/>
    </location>
</feature>
<dbReference type="InterPro" id="IPR048589">
    <property type="entry name" value="SAMD1-like_WH"/>
</dbReference>
<feature type="compositionally biased region" description="Low complexity" evidence="20">
    <location>
        <begin position="1798"/>
        <end position="1813"/>
    </location>
</feature>
<keyword evidence="7 25" id="KW-0808">Transferase</keyword>
<evidence type="ECO:0000256" key="7">
    <source>
        <dbReference type="ARBA" id="ARBA00022679"/>
    </source>
</evidence>
<keyword evidence="10 19" id="KW-0863">Zinc-finger</keyword>
<dbReference type="InterPro" id="IPR005818">
    <property type="entry name" value="Histone_H1/H5_H15"/>
</dbReference>
<keyword evidence="4" id="KW-0678">Repressor</keyword>
<dbReference type="Gene3D" id="3.30.40.10">
    <property type="entry name" value="Zinc/RING finger domain, C3HC4 (zinc finger)"/>
    <property type="match status" value="1"/>
</dbReference>
<evidence type="ECO:0000256" key="11">
    <source>
        <dbReference type="ARBA" id="ARBA00022833"/>
    </source>
</evidence>
<feature type="compositionally biased region" description="Polar residues" evidence="20">
    <location>
        <begin position="1110"/>
        <end position="1124"/>
    </location>
</feature>
<keyword evidence="16" id="KW-0539">Nucleus</keyword>
<dbReference type="GO" id="GO:0070776">
    <property type="term" value="C:MOZ/MORF histone acetyltransferase complex"/>
    <property type="evidence" value="ECO:0007669"/>
    <property type="project" value="TreeGrafter"/>
</dbReference>
<dbReference type="FunFam" id="3.40.630.30:FF:000001">
    <property type="entry name" value="Histone acetyltransferase"/>
    <property type="match status" value="1"/>
</dbReference>
<dbReference type="eggNOG" id="KOG2747">
    <property type="taxonomic scope" value="Eukaryota"/>
</dbReference>
<feature type="compositionally biased region" description="Polar residues" evidence="20">
    <location>
        <begin position="1900"/>
        <end position="1909"/>
    </location>
</feature>
<dbReference type="InterPro" id="IPR040706">
    <property type="entry name" value="Zf-MYST"/>
</dbReference>